<comment type="similarity">
    <text evidence="2">Belongs to the MSOX/MTOX family.</text>
</comment>
<dbReference type="GO" id="GO:0004657">
    <property type="term" value="F:proline dehydrogenase activity"/>
    <property type="evidence" value="ECO:0007669"/>
    <property type="project" value="TreeGrafter"/>
</dbReference>
<dbReference type="AlphaFoldDB" id="A0A4Y9YMJ8"/>
<evidence type="ECO:0000313" key="8">
    <source>
        <dbReference type="EMBL" id="TFY63806.1"/>
    </source>
</evidence>
<dbReference type="Gene3D" id="3.30.9.10">
    <property type="entry name" value="D-Amino Acid Oxidase, subunit A, domain 2"/>
    <property type="match status" value="1"/>
</dbReference>
<protein>
    <recommendedName>
        <fullName evidence="7">FAD dependent oxidoreductase domain-containing protein</fullName>
    </recommendedName>
</protein>
<comment type="caution">
    <text evidence="8">The sequence shown here is derived from an EMBL/GenBank/DDBJ whole genome shotgun (WGS) entry which is preliminary data.</text>
</comment>
<keyword evidence="6" id="KW-0812">Transmembrane</keyword>
<dbReference type="SUPFAM" id="SSF51905">
    <property type="entry name" value="FAD/NAD(P)-binding domain"/>
    <property type="match status" value="1"/>
</dbReference>
<keyword evidence="6" id="KW-0472">Membrane</keyword>
<evidence type="ECO:0000256" key="3">
    <source>
        <dbReference type="ARBA" id="ARBA00022630"/>
    </source>
</evidence>
<keyword evidence="5" id="KW-0560">Oxidoreductase</keyword>
<dbReference type="Gene3D" id="3.50.50.60">
    <property type="entry name" value="FAD/NAD(P)-binding domain"/>
    <property type="match status" value="1"/>
</dbReference>
<evidence type="ECO:0000256" key="5">
    <source>
        <dbReference type="ARBA" id="ARBA00023002"/>
    </source>
</evidence>
<evidence type="ECO:0000313" key="9">
    <source>
        <dbReference type="Proteomes" id="UP000298327"/>
    </source>
</evidence>
<dbReference type="Pfam" id="PF01266">
    <property type="entry name" value="DAO"/>
    <property type="match status" value="1"/>
</dbReference>
<accession>A0A4Y9YMJ8</accession>
<keyword evidence="6" id="KW-1133">Transmembrane helix</keyword>
<dbReference type="PANTHER" id="PTHR10961">
    <property type="entry name" value="PEROXISOMAL SARCOSINE OXIDASE"/>
    <property type="match status" value="1"/>
</dbReference>
<keyword evidence="9" id="KW-1185">Reference proteome</keyword>
<dbReference type="GO" id="GO:0008115">
    <property type="term" value="F:sarcosine oxidase activity"/>
    <property type="evidence" value="ECO:0007669"/>
    <property type="project" value="TreeGrafter"/>
</dbReference>
<dbReference type="GO" id="GO:0050660">
    <property type="term" value="F:flavin adenine dinucleotide binding"/>
    <property type="evidence" value="ECO:0007669"/>
    <property type="project" value="InterPro"/>
</dbReference>
<dbReference type="OrthoDB" id="2219495at2759"/>
<dbReference type="PANTHER" id="PTHR10961:SF46">
    <property type="entry name" value="PEROXISOMAL SARCOSINE OXIDASE"/>
    <property type="match status" value="1"/>
</dbReference>
<reference evidence="8 9" key="1">
    <citation type="submission" date="2019-02" db="EMBL/GenBank/DDBJ databases">
        <title>Genome sequencing of the rare red list fungi Dentipellis fragilis.</title>
        <authorList>
            <person name="Buettner E."/>
            <person name="Kellner H."/>
        </authorList>
    </citation>
    <scope>NUCLEOTIDE SEQUENCE [LARGE SCALE GENOMIC DNA]</scope>
    <source>
        <strain evidence="8 9">DSM 105465</strain>
    </source>
</reference>
<feature type="domain" description="FAD dependent oxidoreductase" evidence="7">
    <location>
        <begin position="11"/>
        <end position="394"/>
    </location>
</feature>
<feature type="transmembrane region" description="Helical" evidence="6">
    <location>
        <begin position="12"/>
        <end position="29"/>
    </location>
</feature>
<dbReference type="Proteomes" id="UP000298327">
    <property type="component" value="Unassembled WGS sequence"/>
</dbReference>
<evidence type="ECO:0000256" key="4">
    <source>
        <dbReference type="ARBA" id="ARBA00022827"/>
    </source>
</evidence>
<evidence type="ECO:0000256" key="1">
    <source>
        <dbReference type="ARBA" id="ARBA00001974"/>
    </source>
</evidence>
<dbReference type="GO" id="GO:0050031">
    <property type="term" value="F:L-pipecolate oxidase activity"/>
    <property type="evidence" value="ECO:0007669"/>
    <property type="project" value="TreeGrafter"/>
</dbReference>
<dbReference type="InterPro" id="IPR006076">
    <property type="entry name" value="FAD-dep_OxRdtase"/>
</dbReference>
<name>A0A4Y9YMJ8_9AGAM</name>
<comment type="cofactor">
    <cofactor evidence="1">
        <name>FAD</name>
        <dbReference type="ChEBI" id="CHEBI:57692"/>
    </cofactor>
</comment>
<evidence type="ECO:0000256" key="6">
    <source>
        <dbReference type="SAM" id="Phobius"/>
    </source>
</evidence>
<dbReference type="STRING" id="205917.A0A4Y9YMJ8"/>
<dbReference type="InterPro" id="IPR045170">
    <property type="entry name" value="MTOX"/>
</dbReference>
<organism evidence="8 9">
    <name type="scientific">Dentipellis fragilis</name>
    <dbReference type="NCBI Taxonomy" id="205917"/>
    <lineage>
        <taxon>Eukaryota</taxon>
        <taxon>Fungi</taxon>
        <taxon>Dikarya</taxon>
        <taxon>Basidiomycota</taxon>
        <taxon>Agaricomycotina</taxon>
        <taxon>Agaricomycetes</taxon>
        <taxon>Russulales</taxon>
        <taxon>Hericiaceae</taxon>
        <taxon>Dentipellis</taxon>
    </lineage>
</organism>
<keyword evidence="3" id="KW-0285">Flavoprotein</keyword>
<dbReference type="InterPro" id="IPR036188">
    <property type="entry name" value="FAD/NAD-bd_sf"/>
</dbReference>
<proteinExistence type="inferred from homology"/>
<evidence type="ECO:0000256" key="2">
    <source>
        <dbReference type="ARBA" id="ARBA00010989"/>
    </source>
</evidence>
<dbReference type="EMBL" id="SEOQ01000398">
    <property type="protein sequence ID" value="TFY63806.1"/>
    <property type="molecule type" value="Genomic_DNA"/>
</dbReference>
<sequence>MATSKVQHDDKILIVGAGCFGISTAYHLLKRGFTNVTVIDRSDVLPAPDAAGTDMNKIVRTSYSDDFYSRLAHDAIAAWKKVEEWGDCYQESGVLVLGSGGTSYATQSYLNDVALGSRINLLENAESIHAVFPSDVRTGAFENYHGYLNFDGGWARAADGVSRMTAAVVALGGKVVSGKPAVGLLKQGQKVTGVRCSSGEEINADLVVIAAGSWTASSFTELNIGRECLATGQDFLCIFGQSVATIQLTEEEAANYRHCPVVLDFASGFYAFPPTDKNVFKMAIDHAGYTNYLPDDTTPEKSTSTPRTILSHGSEDGLRIPRKMVKLLRHSLSLVYPDLAKKPFACTRLCWYTDSPDGDWIIGPHPSFEGLVLATAGSGHAYKFLPVLGQLVADSVEGKLAPEIARKFALGRQYAESSYSRRSGHMDLEDLSVQELCEPKDLEAESS</sequence>
<gene>
    <name evidence="8" type="ORF">EVG20_g6167</name>
</gene>
<keyword evidence="4" id="KW-0274">FAD</keyword>
<evidence type="ECO:0000259" key="7">
    <source>
        <dbReference type="Pfam" id="PF01266"/>
    </source>
</evidence>